<evidence type="ECO:0000313" key="3">
    <source>
        <dbReference type="Proteomes" id="UP000784294"/>
    </source>
</evidence>
<proteinExistence type="predicted"/>
<feature type="region of interest" description="Disordered" evidence="1">
    <location>
        <begin position="1"/>
        <end position="60"/>
    </location>
</feature>
<comment type="caution">
    <text evidence="2">The sequence shown here is derived from an EMBL/GenBank/DDBJ whole genome shotgun (WGS) entry which is preliminary data.</text>
</comment>
<dbReference type="AlphaFoldDB" id="A0A3S5FCV7"/>
<feature type="compositionally biased region" description="Basic and acidic residues" evidence="1">
    <location>
        <begin position="9"/>
        <end position="31"/>
    </location>
</feature>
<protein>
    <submittedName>
        <fullName evidence="2">Uncharacterized protein</fullName>
    </submittedName>
</protein>
<gene>
    <name evidence="2" type="ORF">PXEA_LOCUS8421</name>
</gene>
<sequence>MVFPNLVAEEGKIECSGEDLKKVQKEPKRDEENEELHEDATLDQEEEDPKEPGSRPCPFDSIKVKNVARKCMTPPKAHNRDQMDDSTPQQFRQYRQMLPTVALLHKLAHMWTSRVARLASLLTPVCSNYVAICRSNQSTVPRLAGAPDFKPRVTTIEPTISEAYNTMDSNEWMRADQEIKKRLGICGVLLFYF</sequence>
<accession>A0A3S5FCV7</accession>
<evidence type="ECO:0000313" key="2">
    <source>
        <dbReference type="EMBL" id="VEL14981.1"/>
    </source>
</evidence>
<dbReference type="EMBL" id="CAAALY010023003">
    <property type="protein sequence ID" value="VEL14981.1"/>
    <property type="molecule type" value="Genomic_DNA"/>
</dbReference>
<name>A0A3S5FCV7_9PLAT</name>
<evidence type="ECO:0000256" key="1">
    <source>
        <dbReference type="SAM" id="MobiDB-lite"/>
    </source>
</evidence>
<organism evidence="2 3">
    <name type="scientific">Protopolystoma xenopodis</name>
    <dbReference type="NCBI Taxonomy" id="117903"/>
    <lineage>
        <taxon>Eukaryota</taxon>
        <taxon>Metazoa</taxon>
        <taxon>Spiralia</taxon>
        <taxon>Lophotrochozoa</taxon>
        <taxon>Platyhelminthes</taxon>
        <taxon>Monogenea</taxon>
        <taxon>Polyopisthocotylea</taxon>
        <taxon>Polystomatidea</taxon>
        <taxon>Polystomatidae</taxon>
        <taxon>Protopolystoma</taxon>
    </lineage>
</organism>
<reference evidence="2" key="1">
    <citation type="submission" date="2018-11" db="EMBL/GenBank/DDBJ databases">
        <authorList>
            <consortium name="Pathogen Informatics"/>
        </authorList>
    </citation>
    <scope>NUCLEOTIDE SEQUENCE</scope>
</reference>
<dbReference type="Proteomes" id="UP000784294">
    <property type="component" value="Unassembled WGS sequence"/>
</dbReference>
<feature type="compositionally biased region" description="Acidic residues" evidence="1">
    <location>
        <begin position="32"/>
        <end position="49"/>
    </location>
</feature>
<keyword evidence="3" id="KW-1185">Reference proteome</keyword>